<dbReference type="InterPro" id="IPR052178">
    <property type="entry name" value="Sec_Metab_Biosynth_SDR"/>
</dbReference>
<dbReference type="AlphaFoldDB" id="A0A520RZY9"/>
<name>A0A520RZY9_9GAMM</name>
<dbReference type="PANTHER" id="PTHR43618:SF8">
    <property type="entry name" value="7ALPHA-HYDROXYSTEROID DEHYDROGENASE"/>
    <property type="match status" value="1"/>
</dbReference>
<sequence>MLEKLYSMNGKVCAVTGGSSGLGSYMAQGFLEAGATRVYITARSQDKLEAKAEELSALADGECIAISGDLSSIKGIQALTNELKENEKHIDVLVNNAGIGTGGLFADMQPEVWDMTMDLNLRSPVFLTQALLDLLKAKATYEDPARVIFTSSVAASENNTQVMAYSTSKSAIEKMTPLLALALCDDHILVNTIAPGAFYSEMTRNTWEDPDRLQSLIERIPAHRFGELEDIAGVAVMLCSRAGSYFTGEVLNLDGGHRLTFG</sequence>
<dbReference type="GO" id="GO:0016491">
    <property type="term" value="F:oxidoreductase activity"/>
    <property type="evidence" value="ECO:0007669"/>
    <property type="project" value="UniProtKB-KW"/>
</dbReference>
<evidence type="ECO:0000256" key="1">
    <source>
        <dbReference type="ARBA" id="ARBA00006484"/>
    </source>
</evidence>
<dbReference type="InterPro" id="IPR002347">
    <property type="entry name" value="SDR_fam"/>
</dbReference>
<dbReference type="PRINTS" id="PR00081">
    <property type="entry name" value="GDHRDH"/>
</dbReference>
<dbReference type="Pfam" id="PF13561">
    <property type="entry name" value="adh_short_C2"/>
    <property type="match status" value="1"/>
</dbReference>
<organism evidence="4 5">
    <name type="scientific">OM182 bacterium</name>
    <dbReference type="NCBI Taxonomy" id="2510334"/>
    <lineage>
        <taxon>Bacteria</taxon>
        <taxon>Pseudomonadati</taxon>
        <taxon>Pseudomonadota</taxon>
        <taxon>Gammaproteobacteria</taxon>
        <taxon>OMG group</taxon>
        <taxon>OM182 clade</taxon>
    </lineage>
</organism>
<dbReference type="EMBL" id="SHAG01000025">
    <property type="protein sequence ID" value="RZO75777.1"/>
    <property type="molecule type" value="Genomic_DNA"/>
</dbReference>
<evidence type="ECO:0000256" key="2">
    <source>
        <dbReference type="ARBA" id="ARBA00022857"/>
    </source>
</evidence>
<dbReference type="PANTHER" id="PTHR43618">
    <property type="entry name" value="7-ALPHA-HYDROXYSTEROID DEHYDROGENASE"/>
    <property type="match status" value="1"/>
</dbReference>
<comment type="caution">
    <text evidence="4">The sequence shown here is derived from an EMBL/GenBank/DDBJ whole genome shotgun (WGS) entry which is preliminary data.</text>
</comment>
<comment type="similarity">
    <text evidence="1">Belongs to the short-chain dehydrogenases/reductases (SDR) family.</text>
</comment>
<evidence type="ECO:0000256" key="3">
    <source>
        <dbReference type="ARBA" id="ARBA00023002"/>
    </source>
</evidence>
<dbReference type="InterPro" id="IPR036291">
    <property type="entry name" value="NAD(P)-bd_dom_sf"/>
</dbReference>
<accession>A0A520RZY9</accession>
<keyword evidence="3" id="KW-0560">Oxidoreductase</keyword>
<reference evidence="4 5" key="1">
    <citation type="submission" date="2019-02" db="EMBL/GenBank/DDBJ databases">
        <title>Prokaryotic population dynamics and viral predation in marine succession experiment using metagenomics: the confinement effect.</title>
        <authorList>
            <person name="Haro-Moreno J.M."/>
            <person name="Rodriguez-Valera F."/>
            <person name="Lopez-Perez M."/>
        </authorList>
    </citation>
    <scope>NUCLEOTIDE SEQUENCE [LARGE SCALE GENOMIC DNA]</scope>
    <source>
        <strain evidence="4">MED-G157</strain>
    </source>
</reference>
<dbReference type="FunFam" id="3.40.50.720:FF:000084">
    <property type="entry name" value="Short-chain dehydrogenase reductase"/>
    <property type="match status" value="1"/>
</dbReference>
<dbReference type="PRINTS" id="PR00080">
    <property type="entry name" value="SDRFAMILY"/>
</dbReference>
<evidence type="ECO:0000313" key="5">
    <source>
        <dbReference type="Proteomes" id="UP000316199"/>
    </source>
</evidence>
<gene>
    <name evidence="4" type="ORF">EVA68_06180</name>
</gene>
<dbReference type="Proteomes" id="UP000316199">
    <property type="component" value="Unassembled WGS sequence"/>
</dbReference>
<evidence type="ECO:0000313" key="4">
    <source>
        <dbReference type="EMBL" id="RZO75777.1"/>
    </source>
</evidence>
<dbReference type="SUPFAM" id="SSF51735">
    <property type="entry name" value="NAD(P)-binding Rossmann-fold domains"/>
    <property type="match status" value="1"/>
</dbReference>
<keyword evidence="2" id="KW-0521">NADP</keyword>
<protein>
    <submittedName>
        <fullName evidence="4">SDR family oxidoreductase</fullName>
    </submittedName>
</protein>
<proteinExistence type="inferred from homology"/>
<dbReference type="Gene3D" id="3.40.50.720">
    <property type="entry name" value="NAD(P)-binding Rossmann-like Domain"/>
    <property type="match status" value="1"/>
</dbReference>